<gene>
    <name evidence="10" type="primary">LOC100187068</name>
</gene>
<dbReference type="eggNOG" id="KOG1589">
    <property type="taxonomic scope" value="Eukaryota"/>
</dbReference>
<dbReference type="Ensembl" id="ENSCINT00000020117.3">
    <property type="protein sequence ID" value="ENSCINP00000020117.3"/>
    <property type="gene ID" value="ENSCING00000009997.3"/>
</dbReference>
<reference evidence="10" key="4">
    <citation type="submission" date="2025-09" db="UniProtKB">
        <authorList>
            <consortium name="Ensembl"/>
        </authorList>
    </citation>
    <scope>IDENTIFICATION</scope>
</reference>
<sequence length="123" mass="14120">MTTAWRQALVKLDSRLQSRMSDKLKERWNHPAGLKTIHFWAPAFKWSLVVAGVSDYLRPPEKLSLNQSSSLMATGLIWSRYSMVITPKNWLLFSVNICLGLTGAVQVARILRYQQSIKETEKK</sequence>
<dbReference type="Proteomes" id="UP000008144">
    <property type="component" value="Chromosome 12"/>
</dbReference>
<comment type="function">
    <text evidence="9">Mediates the uptake of pyruvate into mitochondria.</text>
</comment>
<keyword evidence="11" id="KW-1185">Reference proteome</keyword>
<evidence type="ECO:0000256" key="2">
    <source>
        <dbReference type="ARBA" id="ARBA00006416"/>
    </source>
</evidence>
<evidence type="ECO:0000313" key="10">
    <source>
        <dbReference type="Ensembl" id="ENSCINP00000020117.3"/>
    </source>
</evidence>
<dbReference type="GO" id="GO:0005743">
    <property type="term" value="C:mitochondrial inner membrane"/>
    <property type="evidence" value="ECO:0000318"/>
    <property type="project" value="GO_Central"/>
</dbReference>
<dbReference type="OrthoDB" id="869189at2759"/>
<comment type="caution">
    <text evidence="9">Lacks conserved residue(s) required for the propagation of feature annotation.</text>
</comment>
<evidence type="ECO:0000256" key="1">
    <source>
        <dbReference type="ARBA" id="ARBA00004448"/>
    </source>
</evidence>
<dbReference type="STRING" id="7719.ENSCINP00000020117"/>
<keyword evidence="7 9" id="KW-0496">Mitochondrion</keyword>
<keyword evidence="6 9" id="KW-1133">Transmembrane helix</keyword>
<dbReference type="GO" id="GO:0050833">
    <property type="term" value="F:pyruvate transmembrane transporter activity"/>
    <property type="evidence" value="ECO:0000318"/>
    <property type="project" value="GO_Central"/>
</dbReference>
<name>A0A1W3JSW3_CIOIN</name>
<evidence type="ECO:0000256" key="7">
    <source>
        <dbReference type="ARBA" id="ARBA00023128"/>
    </source>
</evidence>
<dbReference type="GO" id="GO:0006850">
    <property type="term" value="P:pyruvate import into mitochondria"/>
    <property type="evidence" value="ECO:0000318"/>
    <property type="project" value="GO_Central"/>
</dbReference>
<dbReference type="Pfam" id="PF03650">
    <property type="entry name" value="MPC"/>
    <property type="match status" value="1"/>
</dbReference>
<reference evidence="10" key="3">
    <citation type="submission" date="2025-08" db="UniProtKB">
        <authorList>
            <consortium name="Ensembl"/>
        </authorList>
    </citation>
    <scope>IDENTIFICATION</scope>
</reference>
<dbReference type="FunCoup" id="A0A1W3JSW3">
    <property type="interactions" value="50"/>
</dbReference>
<evidence type="ECO:0000256" key="8">
    <source>
        <dbReference type="ARBA" id="ARBA00023136"/>
    </source>
</evidence>
<evidence type="ECO:0000313" key="11">
    <source>
        <dbReference type="Proteomes" id="UP000008144"/>
    </source>
</evidence>
<keyword evidence="8 9" id="KW-0472">Membrane</keyword>
<dbReference type="InterPro" id="IPR005336">
    <property type="entry name" value="MPC"/>
</dbReference>
<dbReference type="PANTHER" id="PTHR14154">
    <property type="entry name" value="UPF0041 BRAIN PROTEIN 44-RELATED"/>
    <property type="match status" value="1"/>
</dbReference>
<protein>
    <recommendedName>
        <fullName evidence="9">Mitochondrial pyruvate carrier</fullName>
    </recommendedName>
</protein>
<accession>F6QMA7</accession>
<dbReference type="GeneTree" id="ENSGT00510000047120"/>
<dbReference type="RefSeq" id="XP_002127681.1">
    <property type="nucleotide sequence ID" value="XM_002127645.5"/>
</dbReference>
<organism evidence="10 11">
    <name type="scientific">Ciona intestinalis</name>
    <name type="common">Transparent sea squirt</name>
    <name type="synonym">Ascidia intestinalis</name>
    <dbReference type="NCBI Taxonomy" id="7719"/>
    <lineage>
        <taxon>Eukaryota</taxon>
        <taxon>Metazoa</taxon>
        <taxon>Chordata</taxon>
        <taxon>Tunicata</taxon>
        <taxon>Ascidiacea</taxon>
        <taxon>Phlebobranchia</taxon>
        <taxon>Cionidae</taxon>
        <taxon>Ciona</taxon>
    </lineage>
</organism>
<keyword evidence="3 9" id="KW-0813">Transport</keyword>
<evidence type="ECO:0000256" key="9">
    <source>
        <dbReference type="RuleBase" id="RU363100"/>
    </source>
</evidence>
<accession>A0A1W3JSW3</accession>
<dbReference type="GeneID" id="100187068"/>
<evidence type="ECO:0000256" key="4">
    <source>
        <dbReference type="ARBA" id="ARBA00022692"/>
    </source>
</evidence>
<keyword evidence="4 9" id="KW-0812">Transmembrane</keyword>
<feature type="transmembrane region" description="Helical" evidence="9">
    <location>
        <begin position="90"/>
        <end position="111"/>
    </location>
</feature>
<reference evidence="10" key="2">
    <citation type="journal article" date="2008" name="Genome Biol.">
        <title>Improved genome assembly and evidence-based global gene model set for the chordate Ciona intestinalis: new insight into intron and operon populations.</title>
        <authorList>
            <person name="Satou Y."/>
            <person name="Mineta K."/>
            <person name="Ogasawara M."/>
            <person name="Sasakura Y."/>
            <person name="Shoguchi E."/>
            <person name="Ueno K."/>
            <person name="Yamada L."/>
            <person name="Matsumoto J."/>
            <person name="Wasserscheid J."/>
            <person name="Dewar K."/>
            <person name="Wiley G.B."/>
            <person name="Macmil S.L."/>
            <person name="Roe B.A."/>
            <person name="Zeller R.W."/>
            <person name="Hastings K.E."/>
            <person name="Lemaire P."/>
            <person name="Lindquist E."/>
            <person name="Endo T."/>
            <person name="Hotta K."/>
            <person name="Inaba K."/>
        </authorList>
    </citation>
    <scope>NUCLEOTIDE SEQUENCE [LARGE SCALE GENOMIC DNA]</scope>
    <source>
        <strain evidence="10">wild type</strain>
    </source>
</reference>
<dbReference type="AlphaFoldDB" id="A0A1W3JSW3"/>
<proteinExistence type="inferred from homology"/>
<evidence type="ECO:0000256" key="6">
    <source>
        <dbReference type="ARBA" id="ARBA00022989"/>
    </source>
</evidence>
<dbReference type="EMBL" id="EAAA01000986">
    <property type="status" value="NOT_ANNOTATED_CDS"/>
    <property type="molecule type" value="Genomic_DNA"/>
</dbReference>
<comment type="subcellular location">
    <subcellularLocation>
        <location evidence="1 9">Mitochondrion inner membrane</location>
        <topology evidence="1 9">Multi-pass membrane protein</topology>
    </subcellularLocation>
</comment>
<evidence type="ECO:0000256" key="5">
    <source>
        <dbReference type="ARBA" id="ARBA00022792"/>
    </source>
</evidence>
<reference evidence="11" key="1">
    <citation type="journal article" date="2002" name="Science">
        <title>The draft genome of Ciona intestinalis: insights into chordate and vertebrate origins.</title>
        <authorList>
            <person name="Dehal P."/>
            <person name="Satou Y."/>
            <person name="Campbell R.K."/>
            <person name="Chapman J."/>
            <person name="Degnan B."/>
            <person name="De Tomaso A."/>
            <person name="Davidson B."/>
            <person name="Di Gregorio A."/>
            <person name="Gelpke M."/>
            <person name="Goodstein D.M."/>
            <person name="Harafuji N."/>
            <person name="Hastings K.E."/>
            <person name="Ho I."/>
            <person name="Hotta K."/>
            <person name="Huang W."/>
            <person name="Kawashima T."/>
            <person name="Lemaire P."/>
            <person name="Martinez D."/>
            <person name="Meinertzhagen I.A."/>
            <person name="Necula S."/>
            <person name="Nonaka M."/>
            <person name="Putnam N."/>
            <person name="Rash S."/>
            <person name="Saiga H."/>
            <person name="Satake M."/>
            <person name="Terry A."/>
            <person name="Yamada L."/>
            <person name="Wang H.G."/>
            <person name="Awazu S."/>
            <person name="Azumi K."/>
            <person name="Boore J."/>
            <person name="Branno M."/>
            <person name="Chin-Bow S."/>
            <person name="DeSantis R."/>
            <person name="Doyle S."/>
            <person name="Francino P."/>
            <person name="Keys D.N."/>
            <person name="Haga S."/>
            <person name="Hayashi H."/>
            <person name="Hino K."/>
            <person name="Imai K.S."/>
            <person name="Inaba K."/>
            <person name="Kano S."/>
            <person name="Kobayashi K."/>
            <person name="Kobayashi M."/>
            <person name="Lee B.I."/>
            <person name="Makabe K.W."/>
            <person name="Manohar C."/>
            <person name="Matassi G."/>
            <person name="Medina M."/>
            <person name="Mochizuki Y."/>
            <person name="Mount S."/>
            <person name="Morishita T."/>
            <person name="Miura S."/>
            <person name="Nakayama A."/>
            <person name="Nishizaka S."/>
            <person name="Nomoto H."/>
            <person name="Ohta F."/>
            <person name="Oishi K."/>
            <person name="Rigoutsos I."/>
            <person name="Sano M."/>
            <person name="Sasaki A."/>
            <person name="Sasakura Y."/>
            <person name="Shoguchi E."/>
            <person name="Shin-i T."/>
            <person name="Spagnuolo A."/>
            <person name="Stainier D."/>
            <person name="Suzuki M.M."/>
            <person name="Tassy O."/>
            <person name="Takatori N."/>
            <person name="Tokuoka M."/>
            <person name="Yagi K."/>
            <person name="Yoshizaki F."/>
            <person name="Wada S."/>
            <person name="Zhang C."/>
            <person name="Hyatt P.D."/>
            <person name="Larimer F."/>
            <person name="Detter C."/>
            <person name="Doggett N."/>
            <person name="Glavina T."/>
            <person name="Hawkins T."/>
            <person name="Richardson P."/>
            <person name="Lucas S."/>
            <person name="Kohara Y."/>
            <person name="Levine M."/>
            <person name="Satoh N."/>
            <person name="Rokhsar D.S."/>
        </authorList>
    </citation>
    <scope>NUCLEOTIDE SEQUENCE [LARGE SCALE GENOMIC DNA]</scope>
</reference>
<comment type="similarity">
    <text evidence="2 9">Belongs to the mitochondrial pyruvate carrier (MPC) (TC 2.A.105) family.</text>
</comment>
<dbReference type="KEGG" id="cin:100187068"/>
<keyword evidence="5 9" id="KW-0999">Mitochondrion inner membrane</keyword>
<dbReference type="InParanoid" id="A0A1W3JSW3"/>
<dbReference type="OMA" id="FWAPIVK"/>
<evidence type="ECO:0000256" key="3">
    <source>
        <dbReference type="ARBA" id="ARBA00022448"/>
    </source>
</evidence>